<feature type="binding site" evidence="7">
    <location>
        <position position="81"/>
    </location>
    <ligand>
        <name>S-adenosyl-L-methionine</name>
        <dbReference type="ChEBI" id="CHEBI:59789"/>
    </ligand>
</feature>
<gene>
    <name evidence="7 8" type="primary">rsmH</name>
    <name evidence="8" type="ORF">UREOM_1300</name>
</gene>
<dbReference type="InterPro" id="IPR002903">
    <property type="entry name" value="RsmH"/>
</dbReference>
<keyword evidence="9" id="KW-1185">Reference proteome</keyword>
<feature type="binding site" evidence="7">
    <location>
        <position position="109"/>
    </location>
    <ligand>
        <name>S-adenosyl-L-methionine</name>
        <dbReference type="ChEBI" id="CHEBI:59789"/>
    </ligand>
</feature>
<comment type="catalytic activity">
    <reaction evidence="7">
        <text>cytidine(1402) in 16S rRNA + S-adenosyl-L-methionine = N(4)-methylcytidine(1402) in 16S rRNA + S-adenosyl-L-homocysteine + H(+)</text>
        <dbReference type="Rhea" id="RHEA:42928"/>
        <dbReference type="Rhea" id="RHEA-COMP:10286"/>
        <dbReference type="Rhea" id="RHEA-COMP:10287"/>
        <dbReference type="ChEBI" id="CHEBI:15378"/>
        <dbReference type="ChEBI" id="CHEBI:57856"/>
        <dbReference type="ChEBI" id="CHEBI:59789"/>
        <dbReference type="ChEBI" id="CHEBI:74506"/>
        <dbReference type="ChEBI" id="CHEBI:82748"/>
        <dbReference type="EC" id="2.1.1.199"/>
    </reaction>
</comment>
<evidence type="ECO:0000313" key="8">
    <source>
        <dbReference type="EMBL" id="GAA5414419.1"/>
    </source>
</evidence>
<evidence type="ECO:0000256" key="5">
    <source>
        <dbReference type="ARBA" id="ARBA00022679"/>
    </source>
</evidence>
<feature type="binding site" evidence="7">
    <location>
        <position position="55"/>
    </location>
    <ligand>
        <name>S-adenosyl-L-methionine</name>
        <dbReference type="ChEBI" id="CHEBI:59789"/>
    </ligand>
</feature>
<evidence type="ECO:0000313" key="9">
    <source>
        <dbReference type="Proteomes" id="UP001449582"/>
    </source>
</evidence>
<dbReference type="SUPFAM" id="SSF81799">
    <property type="entry name" value="Putative methyltransferase TM0872, insert domain"/>
    <property type="match status" value="1"/>
</dbReference>
<keyword evidence="3 7" id="KW-0698">rRNA processing</keyword>
<keyword evidence="6 7" id="KW-0949">S-adenosyl-L-methionine</keyword>
<evidence type="ECO:0000256" key="7">
    <source>
        <dbReference type="HAMAP-Rule" id="MF_01007"/>
    </source>
</evidence>
<dbReference type="Gene3D" id="1.10.150.170">
    <property type="entry name" value="Putative methyltransferase TM0872, insert domain"/>
    <property type="match status" value="1"/>
</dbReference>
<keyword evidence="2 7" id="KW-0963">Cytoplasm</keyword>
<dbReference type="Proteomes" id="UP001449582">
    <property type="component" value="Unassembled WGS sequence"/>
</dbReference>
<reference evidence="8" key="1">
    <citation type="submission" date="2024-02" db="EMBL/GenBank/DDBJ databases">
        <title>Draft genome sequence of new strains in genus Ureaplasma.</title>
        <authorList>
            <person name="Nakajima Y."/>
            <person name="Segawa T."/>
        </authorList>
    </citation>
    <scope>NUCLEOTIDE SEQUENCE [LARGE SCALE GENOMIC DNA]</scope>
    <source>
        <strain evidence="8">OM1</strain>
    </source>
</reference>
<protein>
    <recommendedName>
        <fullName evidence="7">Ribosomal RNA small subunit methyltransferase H</fullName>
        <ecNumber evidence="7">2.1.1.199</ecNumber>
    </recommendedName>
    <alternativeName>
        <fullName evidence="7">16S rRNA m(4)C1402 methyltransferase</fullName>
    </alternativeName>
    <alternativeName>
        <fullName evidence="7">rRNA (cytosine-N(4)-)-methyltransferase RsmH</fullName>
    </alternativeName>
</protein>
<evidence type="ECO:0000256" key="1">
    <source>
        <dbReference type="ARBA" id="ARBA00010396"/>
    </source>
</evidence>
<evidence type="ECO:0000256" key="3">
    <source>
        <dbReference type="ARBA" id="ARBA00022552"/>
    </source>
</evidence>
<dbReference type="HAMAP" id="MF_01007">
    <property type="entry name" value="16SrRNA_methyltr_H"/>
    <property type="match status" value="1"/>
</dbReference>
<dbReference type="SUPFAM" id="SSF53335">
    <property type="entry name" value="S-adenosyl-L-methionine-dependent methyltransferases"/>
    <property type="match status" value="1"/>
</dbReference>
<dbReference type="EC" id="2.1.1.199" evidence="7"/>
<dbReference type="Gene3D" id="3.40.50.150">
    <property type="entry name" value="Vaccinia Virus protein VP39"/>
    <property type="match status" value="1"/>
</dbReference>
<evidence type="ECO:0000256" key="4">
    <source>
        <dbReference type="ARBA" id="ARBA00022603"/>
    </source>
</evidence>
<comment type="subcellular location">
    <subcellularLocation>
        <location evidence="7">Cytoplasm</location>
    </subcellularLocation>
</comment>
<dbReference type="InterPro" id="IPR029063">
    <property type="entry name" value="SAM-dependent_MTases_sf"/>
</dbReference>
<dbReference type="Pfam" id="PF01795">
    <property type="entry name" value="Methyltransf_5"/>
    <property type="match status" value="1"/>
</dbReference>
<dbReference type="EMBL" id="BAABQM010000001">
    <property type="protein sequence ID" value="GAA5414419.1"/>
    <property type="molecule type" value="Genomic_DNA"/>
</dbReference>
<organism evidence="8 9">
    <name type="scientific">Ureaplasma ceti</name>
    <dbReference type="NCBI Taxonomy" id="3119530"/>
    <lineage>
        <taxon>Bacteria</taxon>
        <taxon>Bacillati</taxon>
        <taxon>Mycoplasmatota</taxon>
        <taxon>Mycoplasmoidales</taxon>
        <taxon>Mycoplasmoidaceae</taxon>
        <taxon>Ureaplasma</taxon>
    </lineage>
</organism>
<dbReference type="NCBIfam" id="TIGR00006">
    <property type="entry name" value="16S rRNA (cytosine(1402)-N(4))-methyltransferase RsmH"/>
    <property type="match status" value="1"/>
</dbReference>
<evidence type="ECO:0000256" key="6">
    <source>
        <dbReference type="ARBA" id="ARBA00022691"/>
    </source>
</evidence>
<keyword evidence="4 7" id="KW-0489">Methyltransferase</keyword>
<feature type="binding site" evidence="7">
    <location>
        <begin position="35"/>
        <end position="37"/>
    </location>
    <ligand>
        <name>S-adenosyl-L-methionine</name>
        <dbReference type="ChEBI" id="CHEBI:59789"/>
    </ligand>
</feature>
<dbReference type="PANTHER" id="PTHR11265">
    <property type="entry name" value="S-ADENOSYL-METHYLTRANSFERASE MRAW"/>
    <property type="match status" value="1"/>
</dbReference>
<keyword evidence="5 7" id="KW-0808">Transferase</keyword>
<proteinExistence type="inferred from homology"/>
<dbReference type="InterPro" id="IPR023397">
    <property type="entry name" value="SAM-dep_MeTrfase_MraW_recog"/>
</dbReference>
<accession>A0ABP9UCF4</accession>
<comment type="caution">
    <text evidence="8">The sequence shown here is derived from an EMBL/GenBank/DDBJ whole genome shotgun (WGS) entry which is preliminary data.</text>
</comment>
<comment type="function">
    <text evidence="7">Specifically methylates the N4 position of cytidine in position 1402 (C1402) of 16S rRNA.</text>
</comment>
<comment type="similarity">
    <text evidence="1 7">Belongs to the methyltransferase superfamily. RsmH family.</text>
</comment>
<evidence type="ECO:0000256" key="2">
    <source>
        <dbReference type="ARBA" id="ARBA00022490"/>
    </source>
</evidence>
<sequence>MNNSNKHISVLLNSSVDALEIIPDGIYVDATLGRGGHSELLLSKLGPNGRLIGIDQDDEAIKFCQAKFVNDQRVTIVKDNFCNLKKVLTDLKIDFVNGVLMDLGVSSPQLDNSYRGFSYKLEGPLDMRMDQTAELTAAKIVNEYPAGELVRIFRQYGDVKNPKPVVSNIIKHRTLKPIETTLELVDIIKEAFPVRELYKNKHPAKVYFQALRVEVNDELGVLNQAIDEITSCLCPEGRLAIITFQSLEDKLVVKKFKELSKNQLPAEIPLKEVWQEFQIINTRAILPSNEELERNNRAHSSKLRVLKRTDFNKHAE</sequence>
<dbReference type="PANTHER" id="PTHR11265:SF0">
    <property type="entry name" value="12S RRNA N4-METHYLCYTIDINE METHYLTRANSFERASE"/>
    <property type="match status" value="1"/>
</dbReference>
<dbReference type="RefSeq" id="WP_353289584.1">
    <property type="nucleotide sequence ID" value="NZ_BAABQM010000001.1"/>
</dbReference>
<dbReference type="PIRSF" id="PIRSF004486">
    <property type="entry name" value="MraW"/>
    <property type="match status" value="1"/>
</dbReference>
<feature type="binding site" evidence="7">
    <location>
        <position position="102"/>
    </location>
    <ligand>
        <name>S-adenosyl-L-methionine</name>
        <dbReference type="ChEBI" id="CHEBI:59789"/>
    </ligand>
</feature>
<name>A0ABP9UCF4_9BACT</name>